<dbReference type="Gene3D" id="3.90.850.10">
    <property type="entry name" value="Fumarylacetoacetase-like, C-terminal domain"/>
    <property type="match status" value="1"/>
</dbReference>
<dbReference type="PANTHER" id="PTHR42796:SF4">
    <property type="entry name" value="FUMARYLACETOACETATE HYDROLASE DOMAIN-CONTAINING PROTEIN 2A"/>
    <property type="match status" value="1"/>
</dbReference>
<name>T0HSA4_9SPHN</name>
<comment type="similarity">
    <text evidence="1">Belongs to the FAH family.</text>
</comment>
<organism evidence="4 5">
    <name type="scientific">Novosphingobium lindaniclasticum LE124</name>
    <dbReference type="NCBI Taxonomy" id="1096930"/>
    <lineage>
        <taxon>Bacteria</taxon>
        <taxon>Pseudomonadati</taxon>
        <taxon>Pseudomonadota</taxon>
        <taxon>Alphaproteobacteria</taxon>
        <taxon>Sphingomonadales</taxon>
        <taxon>Sphingomonadaceae</taxon>
        <taxon>Novosphingobium</taxon>
    </lineage>
</organism>
<keyword evidence="2" id="KW-0479">Metal-binding</keyword>
<evidence type="ECO:0000256" key="2">
    <source>
        <dbReference type="ARBA" id="ARBA00022723"/>
    </source>
</evidence>
<dbReference type="SUPFAM" id="SSF56529">
    <property type="entry name" value="FAH"/>
    <property type="match status" value="1"/>
</dbReference>
<sequence length="312" mass="33762">MQPADALQCRAAEVIKARVDRRSAAEQEKMQMKLLRFGAVGQERPGILDDAGRIRDLSSIVDDIAGDVLTPEGLARLRAVDPADLPLIEEDVRLGACVGRIGKFVCIGLNYIDHARESGMEPPAEPVVFNKWTSAVVGPNDDIVQPRGSDRMDWEVELGVVIGKAGAYIAEEDALDHVAGYCVVHDVSERSFQFDRGGTWDKGKGCDTFGPTGPWLVTADEVPDIANAAIWLEVDGERHQNGTTADMIFTVPQIIAHLSQFMSLKPGDVISTGTPAGVGLGLKPPRYLRPGHEVRLGIDGLGEQRQRVVAPQ</sequence>
<dbReference type="GO" id="GO:0016853">
    <property type="term" value="F:isomerase activity"/>
    <property type="evidence" value="ECO:0007669"/>
    <property type="project" value="UniProtKB-ARBA"/>
</dbReference>
<dbReference type="InterPro" id="IPR051121">
    <property type="entry name" value="FAH"/>
</dbReference>
<dbReference type="Pfam" id="PF01557">
    <property type="entry name" value="FAA_hydrolase"/>
    <property type="match status" value="1"/>
</dbReference>
<gene>
    <name evidence="4" type="ORF">L284_12595</name>
</gene>
<keyword evidence="5" id="KW-1185">Reference proteome</keyword>
<dbReference type="eggNOG" id="COG0179">
    <property type="taxonomic scope" value="Bacteria"/>
</dbReference>
<dbReference type="AlphaFoldDB" id="T0HSA4"/>
<evidence type="ECO:0000313" key="4">
    <source>
        <dbReference type="EMBL" id="EQB15008.1"/>
    </source>
</evidence>
<dbReference type="InterPro" id="IPR011234">
    <property type="entry name" value="Fumarylacetoacetase-like_C"/>
</dbReference>
<dbReference type="EMBL" id="ATHL01000078">
    <property type="protein sequence ID" value="EQB15008.1"/>
    <property type="molecule type" value="Genomic_DNA"/>
</dbReference>
<evidence type="ECO:0000259" key="3">
    <source>
        <dbReference type="Pfam" id="PF01557"/>
    </source>
</evidence>
<comment type="caution">
    <text evidence="4">The sequence shown here is derived from an EMBL/GenBank/DDBJ whole genome shotgun (WGS) entry which is preliminary data.</text>
</comment>
<accession>T0HSA4</accession>
<dbReference type="GO" id="GO:0019752">
    <property type="term" value="P:carboxylic acid metabolic process"/>
    <property type="evidence" value="ECO:0007669"/>
    <property type="project" value="UniProtKB-ARBA"/>
</dbReference>
<dbReference type="GO" id="GO:0046872">
    <property type="term" value="F:metal ion binding"/>
    <property type="evidence" value="ECO:0007669"/>
    <property type="project" value="UniProtKB-KW"/>
</dbReference>
<protein>
    <recommendedName>
        <fullName evidence="3">Fumarylacetoacetase-like C-terminal domain-containing protein</fullName>
    </recommendedName>
</protein>
<dbReference type="PANTHER" id="PTHR42796">
    <property type="entry name" value="FUMARYLACETOACETATE HYDROLASE DOMAIN-CONTAINING PROTEIN 2A-RELATED"/>
    <property type="match status" value="1"/>
</dbReference>
<evidence type="ECO:0000256" key="1">
    <source>
        <dbReference type="ARBA" id="ARBA00010211"/>
    </source>
</evidence>
<feature type="domain" description="Fumarylacetoacetase-like C-terminal" evidence="3">
    <location>
        <begin position="103"/>
        <end position="309"/>
    </location>
</feature>
<dbReference type="PATRIC" id="fig|1096930.3.peg.2516"/>
<dbReference type="InterPro" id="IPR036663">
    <property type="entry name" value="Fumarylacetoacetase_C_sf"/>
</dbReference>
<evidence type="ECO:0000313" key="5">
    <source>
        <dbReference type="Proteomes" id="UP000015527"/>
    </source>
</evidence>
<dbReference type="FunFam" id="3.90.850.10:FF:000002">
    <property type="entry name" value="2-hydroxyhepta-2,4-diene-1,7-dioate isomerase"/>
    <property type="match status" value="1"/>
</dbReference>
<dbReference type="Proteomes" id="UP000015527">
    <property type="component" value="Unassembled WGS sequence"/>
</dbReference>
<reference evidence="4 5" key="1">
    <citation type="journal article" date="2013" name="Genome Announc.">
        <title>Genome Sequence of Novosphingobium lindaniclasticum LE124T, Isolated from a Hexachlorocyclohexane Dumpsite.</title>
        <authorList>
            <person name="Saxena A."/>
            <person name="Nayyar N."/>
            <person name="Sangwan N."/>
            <person name="Kumari R."/>
            <person name="Khurana J.P."/>
            <person name="Lal R."/>
        </authorList>
    </citation>
    <scope>NUCLEOTIDE SEQUENCE [LARGE SCALE GENOMIC DNA]</scope>
    <source>
        <strain evidence="4 5">LE124</strain>
    </source>
</reference>
<proteinExistence type="inferred from homology"/>